<reference evidence="2 5" key="1">
    <citation type="submission" date="2016-10" db="EMBL/GenBank/DDBJ databases">
        <title>Methanohalophilus halophilus.</title>
        <authorList>
            <person name="L'haridon S."/>
        </authorList>
    </citation>
    <scope>NUCLEOTIDE SEQUENCE [LARGE SCALE GENOMIC DNA]</scope>
    <source>
        <strain evidence="2 5">Z-7982</strain>
    </source>
</reference>
<dbReference type="Proteomes" id="UP000267921">
    <property type="component" value="Unassembled WGS sequence"/>
</dbReference>
<dbReference type="Proteomes" id="UP000198669">
    <property type="component" value="Unassembled WGS sequence"/>
</dbReference>
<reference evidence="3 7" key="3">
    <citation type="submission" date="2018-10" db="EMBL/GenBank/DDBJ databases">
        <title>Cultivation of a novel Methanohalophilus strain from Kebrit Deep of the Red Sea and a genomic comparison of members of the genus Methanohalophilus.</title>
        <authorList>
            <person name="Guan Y."/>
            <person name="Ngugi D.K."/>
            <person name="Stingl U."/>
        </authorList>
    </citation>
    <scope>NUCLEOTIDE SEQUENCE [LARGE SCALE GENOMIC DNA]</scope>
    <source>
        <strain evidence="3 7">DSM 3094</strain>
    </source>
</reference>
<reference evidence="4 6" key="2">
    <citation type="submission" date="2016-10" db="EMBL/GenBank/DDBJ databases">
        <authorList>
            <person name="de Groot N.N."/>
        </authorList>
    </citation>
    <scope>NUCLEOTIDE SEQUENCE [LARGE SCALE GENOMIC DNA]</scope>
    <source>
        <strain evidence="4 6">Z-7982</strain>
    </source>
</reference>
<name>A0A1L3Q2W5_9EURY</name>
<dbReference type="Pfam" id="PF01944">
    <property type="entry name" value="SpoIIM"/>
    <property type="match status" value="1"/>
</dbReference>
<dbReference type="GeneID" id="30583431"/>
<dbReference type="EMBL" id="CP017921">
    <property type="protein sequence ID" value="APH39195.1"/>
    <property type="molecule type" value="Genomic_DNA"/>
</dbReference>
<dbReference type="PANTHER" id="PTHR35337">
    <property type="entry name" value="SLR1478 PROTEIN"/>
    <property type="match status" value="1"/>
</dbReference>
<dbReference type="AlphaFoldDB" id="A0A1L3Q2W5"/>
<proteinExistence type="predicted"/>
<dbReference type="Proteomes" id="UP000186879">
    <property type="component" value="Chromosome"/>
</dbReference>
<dbReference type="EMBL" id="FNMU01000003">
    <property type="protein sequence ID" value="SDW55448.1"/>
    <property type="molecule type" value="Genomic_DNA"/>
</dbReference>
<dbReference type="OrthoDB" id="86288at2157"/>
<evidence type="ECO:0000313" key="2">
    <source>
        <dbReference type="EMBL" id="APH39195.1"/>
    </source>
</evidence>
<dbReference type="RefSeq" id="WP_072561630.1">
    <property type="nucleotide sequence ID" value="NZ_CP017921.1"/>
</dbReference>
<dbReference type="EMBL" id="RJJG01000003">
    <property type="protein sequence ID" value="RNI09746.1"/>
    <property type="molecule type" value="Genomic_DNA"/>
</dbReference>
<evidence type="ECO:0000313" key="7">
    <source>
        <dbReference type="Proteomes" id="UP000267921"/>
    </source>
</evidence>
<dbReference type="KEGG" id="mhaz:BHR79_06650"/>
<organism evidence="2 5">
    <name type="scientific">Methanohalophilus halophilus</name>
    <dbReference type="NCBI Taxonomy" id="2177"/>
    <lineage>
        <taxon>Archaea</taxon>
        <taxon>Methanobacteriati</taxon>
        <taxon>Methanobacteriota</taxon>
        <taxon>Stenosarchaea group</taxon>
        <taxon>Methanomicrobia</taxon>
        <taxon>Methanosarcinales</taxon>
        <taxon>Methanosarcinaceae</taxon>
        <taxon>Methanohalophilus</taxon>
    </lineage>
</organism>
<protein>
    <submittedName>
        <fullName evidence="3">Stage II sporulation protein M</fullName>
    </submittedName>
</protein>
<sequence length="204" mass="22003">MKRNNIFPGSLVAEDLQRYFISLKSLFVLSIAVFFISAVAGYIYTSMNPASADMSLQELQSLVDIIKELSPLQIMLFIFLNNALKSLAAILLGVSLGIIPLLFLAYNGYVLGAVAYITGAQEGLSFVLLAIIPHGLIELPMIFISVAIGVRIGLTTLARLRGQTVSVKQEITAGVAVFLRFVAPLLLVASVIETFVTPMIIALV</sequence>
<keyword evidence="5" id="KW-1185">Reference proteome</keyword>
<evidence type="ECO:0000256" key="1">
    <source>
        <dbReference type="SAM" id="Phobius"/>
    </source>
</evidence>
<dbReference type="PANTHER" id="PTHR35337:SF1">
    <property type="entry name" value="SLR1478 PROTEIN"/>
    <property type="match status" value="1"/>
</dbReference>
<feature type="transmembrane region" description="Helical" evidence="1">
    <location>
        <begin position="87"/>
        <end position="106"/>
    </location>
</feature>
<feature type="transmembrane region" description="Helical" evidence="1">
    <location>
        <begin position="21"/>
        <end position="44"/>
    </location>
</feature>
<gene>
    <name evidence="2" type="ORF">BHR79_06650</name>
    <name evidence="3" type="ORF">EFE40_03595</name>
    <name evidence="4" type="ORF">SAMN04515625_1180</name>
</gene>
<evidence type="ECO:0000313" key="4">
    <source>
        <dbReference type="EMBL" id="SDW55448.1"/>
    </source>
</evidence>
<feature type="transmembrane region" description="Helical" evidence="1">
    <location>
        <begin position="171"/>
        <end position="192"/>
    </location>
</feature>
<keyword evidence="1" id="KW-1133">Transmembrane helix</keyword>
<evidence type="ECO:0000313" key="3">
    <source>
        <dbReference type="EMBL" id="RNI09746.1"/>
    </source>
</evidence>
<dbReference type="InterPro" id="IPR002798">
    <property type="entry name" value="SpoIIM-like"/>
</dbReference>
<feature type="transmembrane region" description="Helical" evidence="1">
    <location>
        <begin position="126"/>
        <end position="150"/>
    </location>
</feature>
<evidence type="ECO:0000313" key="5">
    <source>
        <dbReference type="Proteomes" id="UP000186879"/>
    </source>
</evidence>
<accession>A0A1L3Q2W5</accession>
<evidence type="ECO:0000313" key="6">
    <source>
        <dbReference type="Proteomes" id="UP000198669"/>
    </source>
</evidence>
<keyword evidence="1" id="KW-0472">Membrane</keyword>
<dbReference type="STRING" id="2177.BHR79_06650"/>
<keyword evidence="1" id="KW-0812">Transmembrane</keyword>